<sequence length="409" mass="46764">MEHAIYSRDLSQLCKLIQESCRLPVFYAQNNRISIDAAAAAAIPLSPLFPDLEGLAQSLLAPETDFPSIRTTNFWEQFIIIPVKRESMKQAFIIVGPSMEELPAEEHRAKQLNDYQIPYREKPNWADYWESLPKVNRMRLLHICVLTNLLVNQESLEITDVLQYCFKYAQPQAFKRDVERTLSAHRESLSFHQSMMEEKKFFNLIRVGDPAGLMIKLAEFSYDGAGVLSKRSPIRSLKNLAICGIALGMRAAIEGGLYEEQAYMLSDLYIQRIEELHDIQTVKAAMEGALLDFAERVEQCRIHVLSKPVKACREYIYTHLYEEITVDKLAAVSGLNSGYLMHLFKKETGQTIACYIQKEKIEEAKKLLQMTGDNISSIGSRLGFYDQAHFIKVFKKHAGTTPRHYRATI</sequence>
<dbReference type="Gene3D" id="1.10.10.60">
    <property type="entry name" value="Homeodomain-like"/>
    <property type="match status" value="2"/>
</dbReference>
<dbReference type="Pfam" id="PF12833">
    <property type="entry name" value="HTH_18"/>
    <property type="match status" value="1"/>
</dbReference>
<dbReference type="RefSeq" id="WP_317980395.1">
    <property type="nucleotide sequence ID" value="NZ_BTCL01000009.1"/>
</dbReference>
<comment type="caution">
    <text evidence="5">The sequence shown here is derived from an EMBL/GenBank/DDBJ whole genome shotgun (WGS) entry which is preliminary data.</text>
</comment>
<accession>A0ABQ6NL68</accession>
<keyword evidence="2" id="KW-0238">DNA-binding</keyword>
<dbReference type="SMART" id="SM00342">
    <property type="entry name" value="HTH_ARAC"/>
    <property type="match status" value="1"/>
</dbReference>
<keyword evidence="1" id="KW-0805">Transcription regulation</keyword>
<dbReference type="InterPro" id="IPR009057">
    <property type="entry name" value="Homeodomain-like_sf"/>
</dbReference>
<evidence type="ECO:0000256" key="1">
    <source>
        <dbReference type="ARBA" id="ARBA00023015"/>
    </source>
</evidence>
<dbReference type="PROSITE" id="PS01124">
    <property type="entry name" value="HTH_ARAC_FAMILY_2"/>
    <property type="match status" value="1"/>
</dbReference>
<dbReference type="Proteomes" id="UP001285921">
    <property type="component" value="Unassembled WGS sequence"/>
</dbReference>
<gene>
    <name evidence="5" type="ORF">PghCCS26_29580</name>
</gene>
<evidence type="ECO:0000313" key="5">
    <source>
        <dbReference type="EMBL" id="GMK45830.1"/>
    </source>
</evidence>
<keyword evidence="3" id="KW-0804">Transcription</keyword>
<evidence type="ECO:0000259" key="4">
    <source>
        <dbReference type="PROSITE" id="PS01124"/>
    </source>
</evidence>
<dbReference type="EMBL" id="BTCL01000009">
    <property type="protein sequence ID" value="GMK45830.1"/>
    <property type="molecule type" value="Genomic_DNA"/>
</dbReference>
<evidence type="ECO:0000256" key="3">
    <source>
        <dbReference type="ARBA" id="ARBA00023163"/>
    </source>
</evidence>
<reference evidence="5 6" key="1">
    <citation type="submission" date="2023-05" db="EMBL/GenBank/DDBJ databases">
        <title>Draft genome of Paenibacillus sp. CCS26.</title>
        <authorList>
            <person name="Akita H."/>
            <person name="Shinto Y."/>
            <person name="Kimura Z."/>
        </authorList>
    </citation>
    <scope>NUCLEOTIDE SEQUENCE [LARGE SCALE GENOMIC DNA]</scope>
    <source>
        <strain evidence="5 6">CCS26</strain>
    </source>
</reference>
<proteinExistence type="predicted"/>
<dbReference type="SUPFAM" id="SSF46689">
    <property type="entry name" value="Homeodomain-like"/>
    <property type="match status" value="2"/>
</dbReference>
<dbReference type="PROSITE" id="PS00041">
    <property type="entry name" value="HTH_ARAC_FAMILY_1"/>
    <property type="match status" value="1"/>
</dbReference>
<name>A0ABQ6NL68_9BACL</name>
<dbReference type="InterPro" id="IPR018062">
    <property type="entry name" value="HTH_AraC-typ_CS"/>
</dbReference>
<dbReference type="InterPro" id="IPR020449">
    <property type="entry name" value="Tscrpt_reg_AraC-type_HTH"/>
</dbReference>
<protein>
    <submittedName>
        <fullName evidence="5">AraC family transcriptional regulator</fullName>
    </submittedName>
</protein>
<feature type="domain" description="HTH araC/xylS-type" evidence="4">
    <location>
        <begin position="310"/>
        <end position="408"/>
    </location>
</feature>
<dbReference type="PANTHER" id="PTHR43280:SF34">
    <property type="entry name" value="ARAC-FAMILY TRANSCRIPTIONAL REGULATOR"/>
    <property type="match status" value="1"/>
</dbReference>
<dbReference type="InterPro" id="IPR018060">
    <property type="entry name" value="HTH_AraC"/>
</dbReference>
<organism evidence="5 6">
    <name type="scientific">Paenibacillus glycanilyticus</name>
    <dbReference type="NCBI Taxonomy" id="126569"/>
    <lineage>
        <taxon>Bacteria</taxon>
        <taxon>Bacillati</taxon>
        <taxon>Bacillota</taxon>
        <taxon>Bacilli</taxon>
        <taxon>Bacillales</taxon>
        <taxon>Paenibacillaceae</taxon>
        <taxon>Paenibacillus</taxon>
    </lineage>
</organism>
<dbReference type="PRINTS" id="PR00032">
    <property type="entry name" value="HTHARAC"/>
</dbReference>
<evidence type="ECO:0000313" key="6">
    <source>
        <dbReference type="Proteomes" id="UP001285921"/>
    </source>
</evidence>
<dbReference type="PANTHER" id="PTHR43280">
    <property type="entry name" value="ARAC-FAMILY TRANSCRIPTIONAL REGULATOR"/>
    <property type="match status" value="1"/>
</dbReference>
<keyword evidence="6" id="KW-1185">Reference proteome</keyword>
<evidence type="ECO:0000256" key="2">
    <source>
        <dbReference type="ARBA" id="ARBA00023125"/>
    </source>
</evidence>